<proteinExistence type="predicted"/>
<evidence type="ECO:0000313" key="4">
    <source>
        <dbReference type="Proteomes" id="UP000292052"/>
    </source>
</evidence>
<feature type="signal peptide" evidence="2">
    <location>
        <begin position="1"/>
        <end position="16"/>
    </location>
</feature>
<evidence type="ECO:0000256" key="2">
    <source>
        <dbReference type="SAM" id="SignalP"/>
    </source>
</evidence>
<evidence type="ECO:0000256" key="1">
    <source>
        <dbReference type="ARBA" id="ARBA00023002"/>
    </source>
</evidence>
<dbReference type="PRINTS" id="PR00081">
    <property type="entry name" value="GDHRDH"/>
</dbReference>
<dbReference type="AlphaFoldDB" id="A0A482VWP2"/>
<evidence type="ECO:0000313" key="3">
    <source>
        <dbReference type="EMBL" id="RZC37200.1"/>
    </source>
</evidence>
<dbReference type="PANTHER" id="PTHR43157">
    <property type="entry name" value="PHOSPHATIDYLINOSITOL-GLYCAN BIOSYNTHESIS CLASS F PROTEIN-RELATED"/>
    <property type="match status" value="1"/>
</dbReference>
<dbReference type="Gene3D" id="3.40.50.720">
    <property type="entry name" value="NAD(P)-binding Rossmann-like Domain"/>
    <property type="match status" value="1"/>
</dbReference>
<dbReference type="GO" id="GO:0016491">
    <property type="term" value="F:oxidoreductase activity"/>
    <property type="evidence" value="ECO:0007669"/>
    <property type="project" value="UniProtKB-KW"/>
</dbReference>
<dbReference type="OrthoDB" id="191139at2759"/>
<organism evidence="3 4">
    <name type="scientific">Asbolus verrucosus</name>
    <name type="common">Desert ironclad beetle</name>
    <dbReference type="NCBI Taxonomy" id="1661398"/>
    <lineage>
        <taxon>Eukaryota</taxon>
        <taxon>Metazoa</taxon>
        <taxon>Ecdysozoa</taxon>
        <taxon>Arthropoda</taxon>
        <taxon>Hexapoda</taxon>
        <taxon>Insecta</taxon>
        <taxon>Pterygota</taxon>
        <taxon>Neoptera</taxon>
        <taxon>Endopterygota</taxon>
        <taxon>Coleoptera</taxon>
        <taxon>Polyphaga</taxon>
        <taxon>Cucujiformia</taxon>
        <taxon>Tenebrionidae</taxon>
        <taxon>Pimeliinae</taxon>
        <taxon>Asbolus</taxon>
    </lineage>
</organism>
<reference evidence="3 4" key="1">
    <citation type="submission" date="2017-03" db="EMBL/GenBank/DDBJ databases">
        <title>Genome of the blue death feigning beetle - Asbolus verrucosus.</title>
        <authorList>
            <person name="Rider S.D."/>
        </authorList>
    </citation>
    <scope>NUCLEOTIDE SEQUENCE [LARGE SCALE GENOMIC DNA]</scope>
    <source>
        <strain evidence="3">Butters</strain>
        <tissue evidence="3">Head and leg muscle</tissue>
    </source>
</reference>
<dbReference type="Proteomes" id="UP000292052">
    <property type="component" value="Unassembled WGS sequence"/>
</dbReference>
<sequence>MFALIGIVLLLGYIFARLTCGRAKSSTCLAGKTAIVTGGNSGIGYEVCLNLASRGCRVIIADKDDSTRTREEIIEFTKNPNIVSKHLDLSKFKSIREFAADINQNEERLDILVNNAGIGDSTSLSTEDGFSPTMQVNYLGPFLLTHLLLGIKGESSALAFYGRLTPTTIGNIEKSSGSLATTARVYSNSKLATIMASDTFAEKLKGTGVTSNSLHPGIVRTKIFKTVKNLRPPLSLPLALWMYIYGKNSREGAQTTVHLAVSRKVENVSGKYFFDCAPFIKPAQANNAELCKKIWEISEEYVKLSPEEKIN</sequence>
<dbReference type="Pfam" id="PF00106">
    <property type="entry name" value="adh_short"/>
    <property type="match status" value="1"/>
</dbReference>
<keyword evidence="2" id="KW-0732">Signal</keyword>
<dbReference type="STRING" id="1661398.A0A482VWP2"/>
<dbReference type="InterPro" id="IPR036291">
    <property type="entry name" value="NAD(P)-bd_dom_sf"/>
</dbReference>
<dbReference type="SUPFAM" id="SSF51735">
    <property type="entry name" value="NAD(P)-binding Rossmann-fold domains"/>
    <property type="match status" value="1"/>
</dbReference>
<keyword evidence="1" id="KW-0560">Oxidoreductase</keyword>
<dbReference type="InterPro" id="IPR002347">
    <property type="entry name" value="SDR_fam"/>
</dbReference>
<name>A0A482VWP2_ASBVE</name>
<gene>
    <name evidence="3" type="ORF">BDFB_010566</name>
</gene>
<protein>
    <submittedName>
        <fullName evidence="3">Retinol dehydrogenase 12-like</fullName>
    </submittedName>
</protein>
<feature type="chain" id="PRO_5019794947" evidence="2">
    <location>
        <begin position="17"/>
        <end position="311"/>
    </location>
</feature>
<dbReference type="PANTHER" id="PTHR43157:SF31">
    <property type="entry name" value="PHOSPHATIDYLINOSITOL-GLYCAN BIOSYNTHESIS CLASS F PROTEIN"/>
    <property type="match status" value="1"/>
</dbReference>
<dbReference type="EMBL" id="QDEB01054862">
    <property type="protein sequence ID" value="RZC37200.1"/>
    <property type="molecule type" value="Genomic_DNA"/>
</dbReference>
<accession>A0A482VWP2</accession>
<comment type="caution">
    <text evidence="3">The sequence shown here is derived from an EMBL/GenBank/DDBJ whole genome shotgun (WGS) entry which is preliminary data.</text>
</comment>
<keyword evidence="4" id="KW-1185">Reference proteome</keyword>